<name>A0ACC1HA19_9FUNG</name>
<protein>
    <submittedName>
        <fullName evidence="1">Chromatin modification- protein VID21</fullName>
    </submittedName>
</protein>
<dbReference type="EMBL" id="JAMZIH010007042">
    <property type="protein sequence ID" value="KAJ1673364.1"/>
    <property type="molecule type" value="Genomic_DNA"/>
</dbReference>
<feature type="non-terminal residue" evidence="1">
    <location>
        <position position="268"/>
    </location>
</feature>
<reference evidence="1" key="1">
    <citation type="submission" date="2022-06" db="EMBL/GenBank/DDBJ databases">
        <title>Phylogenomic reconstructions and comparative analyses of Kickxellomycotina fungi.</title>
        <authorList>
            <person name="Reynolds N.K."/>
            <person name="Stajich J.E."/>
            <person name="Barry K."/>
            <person name="Grigoriev I.V."/>
            <person name="Crous P."/>
            <person name="Smith M.E."/>
        </authorList>
    </citation>
    <scope>NUCLEOTIDE SEQUENCE</scope>
    <source>
        <strain evidence="1">RSA 2271</strain>
    </source>
</reference>
<evidence type="ECO:0000313" key="2">
    <source>
        <dbReference type="Proteomes" id="UP001145114"/>
    </source>
</evidence>
<sequence length="268" mass="31555">MPSKSCLAHLELAYHPLARATDGRQCGCARSTNNSRLYTERDGLLKQLYYWYKAKLDSREKSVPLLTIPLDLDSIIEGEETGADTFKRFKNVTSNLSFEDQDGMQRMMLDGEFIPDVIDKNHASPLLPFFDIDLNMYPPPIDRCVEPTPARHAQFLPYFHFESDLTDLRRTDEAALNMAWWRLKVEEQPLFQTLAMSKKLHSLQAWQTAREELIQLRVLQRIEDLKEEGKWSFYQLRQHKSIPRHKTHWDYVLEEIHLVQQDRYEASQ</sequence>
<evidence type="ECO:0000313" key="1">
    <source>
        <dbReference type="EMBL" id="KAJ1673364.1"/>
    </source>
</evidence>
<gene>
    <name evidence="1" type="primary">EAF1</name>
    <name evidence="1" type="ORF">EV182_005385</name>
</gene>
<keyword evidence="2" id="KW-1185">Reference proteome</keyword>
<proteinExistence type="predicted"/>
<comment type="caution">
    <text evidence="1">The sequence shown here is derived from an EMBL/GenBank/DDBJ whole genome shotgun (WGS) entry which is preliminary data.</text>
</comment>
<accession>A0ACC1HA19</accession>
<organism evidence="1 2">
    <name type="scientific">Spiromyces aspiralis</name>
    <dbReference type="NCBI Taxonomy" id="68401"/>
    <lineage>
        <taxon>Eukaryota</taxon>
        <taxon>Fungi</taxon>
        <taxon>Fungi incertae sedis</taxon>
        <taxon>Zoopagomycota</taxon>
        <taxon>Kickxellomycotina</taxon>
        <taxon>Kickxellomycetes</taxon>
        <taxon>Kickxellales</taxon>
        <taxon>Kickxellaceae</taxon>
        <taxon>Spiromyces</taxon>
    </lineage>
</organism>
<dbReference type="Proteomes" id="UP001145114">
    <property type="component" value="Unassembled WGS sequence"/>
</dbReference>